<dbReference type="Proteomes" id="UP000182278">
    <property type="component" value="Unassembled WGS sequence"/>
</dbReference>
<dbReference type="InterPro" id="IPR004839">
    <property type="entry name" value="Aminotransferase_I/II_large"/>
</dbReference>
<dbReference type="HAMAP" id="MF_01023">
    <property type="entry name" value="HisC_aminotrans_2"/>
    <property type="match status" value="1"/>
</dbReference>
<evidence type="ECO:0000256" key="3">
    <source>
        <dbReference type="ARBA" id="ARBA00022576"/>
    </source>
</evidence>
<dbReference type="AlphaFoldDB" id="A0A1J4S853"/>
<accession>A0A1J4S853</accession>
<comment type="cofactor">
    <cofactor evidence="1 6">
        <name>pyridoxal 5'-phosphate</name>
        <dbReference type="ChEBI" id="CHEBI:597326"/>
    </cofactor>
</comment>
<reference evidence="8 9" key="1">
    <citation type="journal article" date="2016" name="Environ. Microbiol.">
        <title>Genomic resolution of a cold subsurface aquifer community provides metabolic insights for novel microbes adapted to high CO concentrations.</title>
        <authorList>
            <person name="Probst A.J."/>
            <person name="Castelle C.J."/>
            <person name="Singh A."/>
            <person name="Brown C.T."/>
            <person name="Anantharaman K."/>
            <person name="Sharon I."/>
            <person name="Hug L.A."/>
            <person name="Burstein D."/>
            <person name="Emerson J.B."/>
            <person name="Thomas B.C."/>
            <person name="Banfield J.F."/>
        </authorList>
    </citation>
    <scope>NUCLEOTIDE SEQUENCE [LARGE SCALE GENOMIC DNA]</scope>
    <source>
        <strain evidence="8">CG1_02_38_46</strain>
    </source>
</reference>
<evidence type="ECO:0000313" key="8">
    <source>
        <dbReference type="EMBL" id="OIN95617.1"/>
    </source>
</evidence>
<organism evidence="8 9">
    <name type="scientific">Candidatus Desantisbacteria bacterium CG1_02_38_46</name>
    <dbReference type="NCBI Taxonomy" id="1817893"/>
    <lineage>
        <taxon>Bacteria</taxon>
        <taxon>Candidatus Desantisiibacteriota</taxon>
    </lineage>
</organism>
<dbReference type="Gene3D" id="3.90.1150.10">
    <property type="entry name" value="Aspartate Aminotransferase, domain 1"/>
    <property type="match status" value="1"/>
</dbReference>
<feature type="domain" description="Aminotransferase class I/classII large" evidence="7">
    <location>
        <begin position="45"/>
        <end position="368"/>
    </location>
</feature>
<dbReference type="GO" id="GO:0000105">
    <property type="term" value="P:L-histidine biosynthetic process"/>
    <property type="evidence" value="ECO:0007669"/>
    <property type="project" value="UniProtKB-UniRule"/>
</dbReference>
<evidence type="ECO:0000259" key="7">
    <source>
        <dbReference type="Pfam" id="PF00155"/>
    </source>
</evidence>
<name>A0A1J4S853_9BACT</name>
<evidence type="ECO:0000256" key="5">
    <source>
        <dbReference type="ARBA" id="ARBA00022898"/>
    </source>
</evidence>
<keyword evidence="4 6" id="KW-0808">Transferase</keyword>
<dbReference type="CDD" id="cd00609">
    <property type="entry name" value="AAT_like"/>
    <property type="match status" value="1"/>
</dbReference>
<feature type="modified residue" description="N6-(pyridoxal phosphate)lysine" evidence="6">
    <location>
        <position position="235"/>
    </location>
</feature>
<comment type="subunit">
    <text evidence="2 6">Homodimer.</text>
</comment>
<dbReference type="GO" id="GO:0030170">
    <property type="term" value="F:pyridoxal phosphate binding"/>
    <property type="evidence" value="ECO:0007669"/>
    <property type="project" value="InterPro"/>
</dbReference>
<evidence type="ECO:0000313" key="9">
    <source>
        <dbReference type="Proteomes" id="UP000182278"/>
    </source>
</evidence>
<dbReference type="InterPro" id="IPR050106">
    <property type="entry name" value="HistidinolP_aminotransfase"/>
</dbReference>
<evidence type="ECO:0000256" key="1">
    <source>
        <dbReference type="ARBA" id="ARBA00001933"/>
    </source>
</evidence>
<comment type="catalytic activity">
    <reaction evidence="6">
        <text>L-histidinol phosphate + 2-oxoglutarate = 3-(imidazol-4-yl)-2-oxopropyl phosphate + L-glutamate</text>
        <dbReference type="Rhea" id="RHEA:23744"/>
        <dbReference type="ChEBI" id="CHEBI:16810"/>
        <dbReference type="ChEBI" id="CHEBI:29985"/>
        <dbReference type="ChEBI" id="CHEBI:57766"/>
        <dbReference type="ChEBI" id="CHEBI:57980"/>
        <dbReference type="EC" id="2.6.1.9"/>
    </reaction>
</comment>
<gene>
    <name evidence="6" type="primary">hisC</name>
    <name evidence="8" type="ORF">AUJ66_08830</name>
</gene>
<dbReference type="InterPro" id="IPR015424">
    <property type="entry name" value="PyrdxlP-dep_Trfase"/>
</dbReference>
<dbReference type="STRING" id="1817893.AUJ66_08830"/>
<dbReference type="EMBL" id="MNUO01000133">
    <property type="protein sequence ID" value="OIN95617.1"/>
    <property type="molecule type" value="Genomic_DNA"/>
</dbReference>
<dbReference type="SUPFAM" id="SSF53383">
    <property type="entry name" value="PLP-dependent transferases"/>
    <property type="match status" value="1"/>
</dbReference>
<evidence type="ECO:0000256" key="6">
    <source>
        <dbReference type="HAMAP-Rule" id="MF_01023"/>
    </source>
</evidence>
<keyword evidence="6" id="KW-0368">Histidine biosynthesis</keyword>
<dbReference type="NCBIfam" id="TIGR01141">
    <property type="entry name" value="hisC"/>
    <property type="match status" value="1"/>
</dbReference>
<keyword evidence="6" id="KW-0028">Amino-acid biosynthesis</keyword>
<dbReference type="Gene3D" id="3.40.640.10">
    <property type="entry name" value="Type I PLP-dependent aspartate aminotransferase-like (Major domain)"/>
    <property type="match status" value="1"/>
</dbReference>
<keyword evidence="5 6" id="KW-0663">Pyridoxal phosphate</keyword>
<comment type="pathway">
    <text evidence="6">Amino-acid biosynthesis; L-histidine biosynthesis; L-histidine from 5-phospho-alpha-D-ribose 1-diphosphate: step 7/9.</text>
</comment>
<dbReference type="InterPro" id="IPR005861">
    <property type="entry name" value="HisP_aminotrans"/>
</dbReference>
<dbReference type="InterPro" id="IPR015422">
    <property type="entry name" value="PyrdxlP-dep_Trfase_small"/>
</dbReference>
<dbReference type="GO" id="GO:0004400">
    <property type="term" value="F:histidinol-phosphate transaminase activity"/>
    <property type="evidence" value="ECO:0007669"/>
    <property type="project" value="UniProtKB-UniRule"/>
</dbReference>
<evidence type="ECO:0000256" key="4">
    <source>
        <dbReference type="ARBA" id="ARBA00022679"/>
    </source>
</evidence>
<comment type="similarity">
    <text evidence="6">Belongs to the class-II pyridoxal-phosphate-dependent aminotransferase family. Histidinol-phosphate aminotransferase subfamily.</text>
</comment>
<dbReference type="PANTHER" id="PTHR43643:SF3">
    <property type="entry name" value="HISTIDINOL-PHOSPHATE AMINOTRANSFERASE"/>
    <property type="match status" value="1"/>
</dbReference>
<dbReference type="UniPathway" id="UPA00031">
    <property type="reaction ID" value="UER00012"/>
</dbReference>
<evidence type="ECO:0000256" key="2">
    <source>
        <dbReference type="ARBA" id="ARBA00011738"/>
    </source>
</evidence>
<proteinExistence type="inferred from homology"/>
<dbReference type="Pfam" id="PF00155">
    <property type="entry name" value="Aminotran_1_2"/>
    <property type="match status" value="1"/>
</dbReference>
<comment type="caution">
    <text evidence="8">The sequence shown here is derived from an EMBL/GenBank/DDBJ whole genome shotgun (WGS) entry which is preliminary data.</text>
</comment>
<sequence>MEQKMERLARKCILKIKPYVPGKPIEEVERELGGYPDVTSGWEAIKLASNENPFSPPSGVLKAIREYLPKLNRYPDDHGYYLTGALAKKYRVKQENIILGCGSDEIMELVSKTFLEPDEEVIFGDQSFVMYKIITQIMGGKPVAVPLKNYTYDLIAIRRAVTKKTKIVFIANPNNPTGTIVCDKEVRQFIRNMPKNIIIVFDEAYAEYVESKDYPRSLEIVQENRNCVMLRTFSKICSLAGLRIGYGIANPQLIACLNRVRLPFNTSNIAQVAALASLKETKWMERIRRINREEKKFLYSEFGKMGLEYIPSEANFILVKIGRDAPGAAQGLLKKGIIVRVMTDFGFPEYVRVTIGRPVENKKFVKALKQCIS</sequence>
<dbReference type="InterPro" id="IPR015421">
    <property type="entry name" value="PyrdxlP-dep_Trfase_major"/>
</dbReference>
<protein>
    <recommendedName>
        <fullName evidence="6">Histidinol-phosphate aminotransferase</fullName>
        <ecNumber evidence="6">2.6.1.9</ecNumber>
    </recommendedName>
    <alternativeName>
        <fullName evidence="6">Imidazole acetol-phosphate transaminase</fullName>
    </alternativeName>
</protein>
<dbReference type="EC" id="2.6.1.9" evidence="6"/>
<dbReference type="PANTHER" id="PTHR43643">
    <property type="entry name" value="HISTIDINOL-PHOSPHATE AMINOTRANSFERASE 2"/>
    <property type="match status" value="1"/>
</dbReference>
<keyword evidence="3 6" id="KW-0032">Aminotransferase</keyword>